<dbReference type="InterPro" id="IPR002641">
    <property type="entry name" value="PNPLA_dom"/>
</dbReference>
<dbReference type="PANTHER" id="PTHR46394">
    <property type="entry name" value="ANNEXIN"/>
    <property type="match status" value="1"/>
</dbReference>
<keyword evidence="1" id="KW-0443">Lipid metabolism</keyword>
<comment type="caution">
    <text evidence="4">The sequence shown here is derived from an EMBL/GenBank/DDBJ whole genome shotgun (WGS) entry which is preliminary data.</text>
</comment>
<accession>A0A3M8DZA2</accession>
<dbReference type="PROSITE" id="PS51635">
    <property type="entry name" value="PNPLA"/>
    <property type="match status" value="1"/>
</dbReference>
<dbReference type="RefSeq" id="WP_122916013.1">
    <property type="nucleotide sequence ID" value="NZ_RHHQ01000003.1"/>
</dbReference>
<dbReference type="AlphaFoldDB" id="A0A3M8DZA2"/>
<dbReference type="PANTHER" id="PTHR46394:SF1">
    <property type="entry name" value="PNPLA DOMAIN-CONTAINING PROTEIN"/>
    <property type="match status" value="1"/>
</dbReference>
<reference evidence="4 5" key="1">
    <citation type="submission" date="2018-10" db="EMBL/GenBank/DDBJ databases">
        <title>Phylogenomics of Brevibacillus.</title>
        <authorList>
            <person name="Dunlap C."/>
        </authorList>
    </citation>
    <scope>NUCLEOTIDE SEQUENCE [LARGE SCALE GENOMIC DNA]</scope>
    <source>
        <strain evidence="4 5">JCM 15716</strain>
    </source>
</reference>
<keyword evidence="5" id="KW-1185">Reference proteome</keyword>
<dbReference type="Gene3D" id="3.40.1090.10">
    <property type="entry name" value="Cytosolic phospholipase A2 catalytic domain"/>
    <property type="match status" value="1"/>
</dbReference>
<evidence type="ECO:0000259" key="3">
    <source>
        <dbReference type="PROSITE" id="PS51635"/>
    </source>
</evidence>
<dbReference type="OrthoDB" id="9770965at2"/>
<feature type="short sequence motif" description="GXGXXG" evidence="2">
    <location>
        <begin position="12"/>
        <end position="17"/>
    </location>
</feature>
<evidence type="ECO:0000313" key="5">
    <source>
        <dbReference type="Proteomes" id="UP000271031"/>
    </source>
</evidence>
<dbReference type="Proteomes" id="UP000271031">
    <property type="component" value="Unassembled WGS sequence"/>
</dbReference>
<dbReference type="EMBL" id="RHHQ01000003">
    <property type="protein sequence ID" value="RNB92307.1"/>
    <property type="molecule type" value="Genomic_DNA"/>
</dbReference>
<feature type="domain" description="PNPLA" evidence="3">
    <location>
        <begin position="8"/>
        <end position="110"/>
    </location>
</feature>
<name>A0A3M8DZA2_9BACL</name>
<comment type="caution">
    <text evidence="2">Lacks conserved residue(s) required for the propagation of feature annotation.</text>
</comment>
<dbReference type="InterPro" id="IPR016035">
    <property type="entry name" value="Acyl_Trfase/lysoPLipase"/>
</dbReference>
<gene>
    <name evidence="4" type="ORF">EDM56_00990</name>
</gene>
<evidence type="ECO:0000313" key="4">
    <source>
        <dbReference type="EMBL" id="RNB92307.1"/>
    </source>
</evidence>
<dbReference type="InterPro" id="IPR052580">
    <property type="entry name" value="Lipid_Hydrolase"/>
</dbReference>
<evidence type="ECO:0000256" key="2">
    <source>
        <dbReference type="PROSITE-ProRule" id="PRU01161"/>
    </source>
</evidence>
<dbReference type="GO" id="GO:0006629">
    <property type="term" value="P:lipid metabolic process"/>
    <property type="evidence" value="ECO:0007669"/>
    <property type="project" value="UniProtKB-KW"/>
</dbReference>
<sequence length="110" mass="11648">MCAKINNLVFEGGGVLGIAYLGVLDALYQLGIAQQLRRVAGTSAGAITACITSFNLPFPEIVAIANTLDYQQIPQQTSHPALANLPDAAKSQLDSIIGDLDSVYRLDESQ</sequence>
<feature type="short sequence motif" description="GXSXG" evidence="2">
    <location>
        <begin position="41"/>
        <end position="45"/>
    </location>
</feature>
<dbReference type="SUPFAM" id="SSF52151">
    <property type="entry name" value="FabD/lysophospholipase-like"/>
    <property type="match status" value="1"/>
</dbReference>
<proteinExistence type="predicted"/>
<protein>
    <recommendedName>
        <fullName evidence="3">PNPLA domain-containing protein</fullName>
    </recommendedName>
</protein>
<dbReference type="Pfam" id="PF01734">
    <property type="entry name" value="Patatin"/>
    <property type="match status" value="1"/>
</dbReference>
<evidence type="ECO:0000256" key="1">
    <source>
        <dbReference type="ARBA" id="ARBA00023098"/>
    </source>
</evidence>
<organism evidence="4 5">
    <name type="scientific">Brevibacillus fluminis</name>
    <dbReference type="NCBI Taxonomy" id="511487"/>
    <lineage>
        <taxon>Bacteria</taxon>
        <taxon>Bacillati</taxon>
        <taxon>Bacillota</taxon>
        <taxon>Bacilli</taxon>
        <taxon>Bacillales</taxon>
        <taxon>Paenibacillaceae</taxon>
        <taxon>Brevibacillus</taxon>
    </lineage>
</organism>